<keyword evidence="1" id="KW-0732">Signal</keyword>
<sequence>MSITPSPRLAGVASVVVLAVSALAAPTATAGTRATEQNGICEDGEICFYYGSDLAGSLSDFSPGTRVDDYGDSLSNCYRFISPGAGQGQCIKNNAESITNNTDFEVSLHTSGPVGEYDDMTQFIGTHFSENLDENLKNYNGWHIAYKGI</sequence>
<feature type="signal peptide" evidence="1">
    <location>
        <begin position="1"/>
        <end position="24"/>
    </location>
</feature>
<keyword evidence="3" id="KW-1185">Reference proteome</keyword>
<protein>
    <submittedName>
        <fullName evidence="2">Peptidase inhibitor family I36 protein</fullName>
    </submittedName>
</protein>
<dbReference type="Pfam" id="PF03995">
    <property type="entry name" value="Inhibitor_I36"/>
    <property type="match status" value="1"/>
</dbReference>
<organism evidence="2 3">
    <name type="scientific">Actinomyces israelii</name>
    <dbReference type="NCBI Taxonomy" id="1659"/>
    <lineage>
        <taxon>Bacteria</taxon>
        <taxon>Bacillati</taxon>
        <taxon>Actinomycetota</taxon>
        <taxon>Actinomycetes</taxon>
        <taxon>Actinomycetales</taxon>
        <taxon>Actinomycetaceae</taxon>
        <taxon>Actinomyces</taxon>
    </lineage>
</organism>
<proteinExistence type="predicted"/>
<dbReference type="Proteomes" id="UP001072034">
    <property type="component" value="Unassembled WGS sequence"/>
</dbReference>
<dbReference type="RefSeq" id="WP_268918586.1">
    <property type="nucleotide sequence ID" value="NZ_JAPTMY010000049.1"/>
</dbReference>
<evidence type="ECO:0000256" key="1">
    <source>
        <dbReference type="SAM" id="SignalP"/>
    </source>
</evidence>
<gene>
    <name evidence="2" type="ORF">OHJ16_15125</name>
</gene>
<evidence type="ECO:0000313" key="3">
    <source>
        <dbReference type="Proteomes" id="UP001072034"/>
    </source>
</evidence>
<accession>A0ABT4IE35</accession>
<reference evidence="2" key="1">
    <citation type="submission" date="2022-10" db="EMBL/GenBank/DDBJ databases">
        <title>Genome sequence of Actinomyces israelii ATCC 10048.</title>
        <authorList>
            <person name="Watt R.M."/>
            <person name="Tong W.M."/>
        </authorList>
    </citation>
    <scope>NUCLEOTIDE SEQUENCE</scope>
    <source>
        <strain evidence="2">ATCC 10048</strain>
    </source>
</reference>
<feature type="chain" id="PRO_5046547457" evidence="1">
    <location>
        <begin position="25"/>
        <end position="149"/>
    </location>
</feature>
<comment type="caution">
    <text evidence="2">The sequence shown here is derived from an EMBL/GenBank/DDBJ whole genome shotgun (WGS) entry which is preliminary data.</text>
</comment>
<name>A0ABT4IE35_9ACTO</name>
<evidence type="ECO:0000313" key="2">
    <source>
        <dbReference type="EMBL" id="MCZ0859368.1"/>
    </source>
</evidence>
<dbReference type="EMBL" id="JAPTMY010000049">
    <property type="protein sequence ID" value="MCZ0859368.1"/>
    <property type="molecule type" value="Genomic_DNA"/>
</dbReference>